<sequence length="266" mass="29274">MCRPRCRTTPARCRPDPARHPSLEYPEGSRDRRSLPKPDRKPTSGHEQHRLRARPCTDVAECSRSWHNPDAGPPGSPPLTYAPSETFPDLRRPEEDMVTSEYERRIAARFATFDQDGNGYIDREDFSRAAKALLAEFGTAARSDKGQALYIGAEAFWQGMAGIADRDGDQRITREEFVNGAVKRLRDNPDRFAEIARPFLSAALAVADTDGDGAATVEEAARVLKVLGVAEETARTAAAALDADGDGKVVEDEIVPAFARYFTVPE</sequence>
<dbReference type="Pfam" id="PF13499">
    <property type="entry name" value="EF-hand_7"/>
    <property type="match status" value="1"/>
</dbReference>
<protein>
    <recommendedName>
        <fullName evidence="4">EF-hand domain-containing protein</fullName>
    </recommendedName>
</protein>
<dbReference type="InterPro" id="IPR018247">
    <property type="entry name" value="EF_Hand_1_Ca_BS"/>
</dbReference>
<gene>
    <name evidence="5" type="ORF">GCM10009601_52660</name>
</gene>
<proteinExistence type="predicted"/>
<dbReference type="CDD" id="cd00051">
    <property type="entry name" value="EFh"/>
    <property type="match status" value="1"/>
</dbReference>
<dbReference type="SUPFAM" id="SSF47473">
    <property type="entry name" value="EF-hand"/>
    <property type="match status" value="1"/>
</dbReference>
<dbReference type="Gene3D" id="1.10.238.10">
    <property type="entry name" value="EF-hand"/>
    <property type="match status" value="1"/>
</dbReference>
<feature type="domain" description="EF-hand" evidence="4">
    <location>
        <begin position="195"/>
        <end position="230"/>
    </location>
</feature>
<evidence type="ECO:0000256" key="2">
    <source>
        <dbReference type="ARBA" id="ARBA00022837"/>
    </source>
</evidence>
<evidence type="ECO:0000259" key="4">
    <source>
        <dbReference type="PROSITE" id="PS50222"/>
    </source>
</evidence>
<dbReference type="InterPro" id="IPR002048">
    <property type="entry name" value="EF_hand_dom"/>
</dbReference>
<comment type="caution">
    <text evidence="5">The sequence shown here is derived from an EMBL/GenBank/DDBJ whole genome shotgun (WGS) entry which is preliminary data.</text>
</comment>
<reference evidence="6" key="1">
    <citation type="journal article" date="2019" name="Int. J. Syst. Evol. Microbiol.">
        <title>The Global Catalogue of Microorganisms (GCM) 10K type strain sequencing project: providing services to taxonomists for standard genome sequencing and annotation.</title>
        <authorList>
            <consortium name="The Broad Institute Genomics Platform"/>
            <consortium name="The Broad Institute Genome Sequencing Center for Infectious Disease"/>
            <person name="Wu L."/>
            <person name="Ma J."/>
        </authorList>
    </citation>
    <scope>NUCLEOTIDE SEQUENCE [LARGE SCALE GENOMIC DNA]</scope>
    <source>
        <strain evidence="6">JCM 11756</strain>
    </source>
</reference>
<keyword evidence="2" id="KW-0106">Calcium</keyword>
<dbReference type="EMBL" id="BAAAIZ010000095">
    <property type="protein sequence ID" value="GAA1432226.1"/>
    <property type="molecule type" value="Genomic_DNA"/>
</dbReference>
<dbReference type="SMART" id="SM00054">
    <property type="entry name" value="EFh"/>
    <property type="match status" value="4"/>
</dbReference>
<feature type="compositionally biased region" description="Basic and acidic residues" evidence="3">
    <location>
        <begin position="13"/>
        <end position="50"/>
    </location>
</feature>
<feature type="domain" description="EF-hand" evidence="4">
    <location>
        <begin position="101"/>
        <end position="136"/>
    </location>
</feature>
<dbReference type="InterPro" id="IPR050145">
    <property type="entry name" value="Centrin_CML-like"/>
</dbReference>
<dbReference type="Proteomes" id="UP001500973">
    <property type="component" value="Unassembled WGS sequence"/>
</dbReference>
<evidence type="ECO:0000313" key="5">
    <source>
        <dbReference type="EMBL" id="GAA1432226.1"/>
    </source>
</evidence>
<evidence type="ECO:0000256" key="1">
    <source>
        <dbReference type="ARBA" id="ARBA00022737"/>
    </source>
</evidence>
<name>A0ABN1Z509_9ACTN</name>
<keyword evidence="1" id="KW-0677">Repeat</keyword>
<evidence type="ECO:0000313" key="6">
    <source>
        <dbReference type="Proteomes" id="UP001500973"/>
    </source>
</evidence>
<organism evidence="5 6">
    <name type="scientific">Streptomyces thermospinosisporus</name>
    <dbReference type="NCBI Taxonomy" id="161482"/>
    <lineage>
        <taxon>Bacteria</taxon>
        <taxon>Bacillati</taxon>
        <taxon>Actinomycetota</taxon>
        <taxon>Actinomycetes</taxon>
        <taxon>Kitasatosporales</taxon>
        <taxon>Streptomycetaceae</taxon>
        <taxon>Streptomyces</taxon>
    </lineage>
</organism>
<dbReference type="PROSITE" id="PS00018">
    <property type="entry name" value="EF_HAND_1"/>
    <property type="match status" value="2"/>
</dbReference>
<dbReference type="InterPro" id="IPR011992">
    <property type="entry name" value="EF-hand-dom_pair"/>
</dbReference>
<dbReference type="PANTHER" id="PTHR23050">
    <property type="entry name" value="CALCIUM BINDING PROTEIN"/>
    <property type="match status" value="1"/>
</dbReference>
<dbReference type="PROSITE" id="PS50222">
    <property type="entry name" value="EF_HAND_2"/>
    <property type="match status" value="2"/>
</dbReference>
<accession>A0ABN1Z509</accession>
<evidence type="ECO:0000256" key="3">
    <source>
        <dbReference type="SAM" id="MobiDB-lite"/>
    </source>
</evidence>
<keyword evidence="6" id="KW-1185">Reference proteome</keyword>
<feature type="region of interest" description="Disordered" evidence="3">
    <location>
        <begin position="1"/>
        <end position="95"/>
    </location>
</feature>